<reference evidence="3 4" key="1">
    <citation type="submission" date="2019-03" db="EMBL/GenBank/DDBJ databases">
        <title>Genomic Encyclopedia of Type Strains, Phase IV (KMG-IV): sequencing the most valuable type-strain genomes for metagenomic binning, comparative biology and taxonomic classification.</title>
        <authorList>
            <person name="Goeker M."/>
        </authorList>
    </citation>
    <scope>NUCLEOTIDE SEQUENCE [LARGE SCALE GENOMIC DNA]</scope>
    <source>
        <strain evidence="3 4">DSM 45934</strain>
    </source>
</reference>
<comment type="caution">
    <text evidence="3">The sequence shown here is derived from an EMBL/GenBank/DDBJ whole genome shotgun (WGS) entry which is preliminary data.</text>
</comment>
<evidence type="ECO:0000259" key="2">
    <source>
        <dbReference type="Pfam" id="PF08044"/>
    </source>
</evidence>
<protein>
    <submittedName>
        <fullName evidence="3">Uncharacterized protein DUF1707</fullName>
    </submittedName>
</protein>
<organism evidence="3 4">
    <name type="scientific">Actinocrispum wychmicini</name>
    <dbReference type="NCBI Taxonomy" id="1213861"/>
    <lineage>
        <taxon>Bacteria</taxon>
        <taxon>Bacillati</taxon>
        <taxon>Actinomycetota</taxon>
        <taxon>Actinomycetes</taxon>
        <taxon>Pseudonocardiales</taxon>
        <taxon>Pseudonocardiaceae</taxon>
        <taxon>Actinocrispum</taxon>
    </lineage>
</organism>
<sequence length="131" mass="14517">MIEPDRMRVSDIDRQATEARLRVAHAEGSLTLTELDDRLVGLWQAKTRGDLALLTMDLPAPAPPTPPPPKPRPSALKVLAAIWLSVSVLNATIWLIISVTTVSLVYPWFIWVLMPPGVVLGSVWMMTRKGR</sequence>
<dbReference type="AlphaFoldDB" id="A0A4R2JXS1"/>
<dbReference type="EMBL" id="SLWS01000001">
    <property type="protein sequence ID" value="TCO65363.1"/>
    <property type="molecule type" value="Genomic_DNA"/>
</dbReference>
<keyword evidence="1" id="KW-0812">Transmembrane</keyword>
<feature type="transmembrane region" description="Helical" evidence="1">
    <location>
        <begin position="78"/>
        <end position="99"/>
    </location>
</feature>
<evidence type="ECO:0000313" key="4">
    <source>
        <dbReference type="Proteomes" id="UP000295680"/>
    </source>
</evidence>
<name>A0A4R2JXS1_9PSEU</name>
<dbReference type="Proteomes" id="UP000295680">
    <property type="component" value="Unassembled WGS sequence"/>
</dbReference>
<gene>
    <name evidence="3" type="ORF">EV192_1011155</name>
</gene>
<dbReference type="RefSeq" id="WP_165960215.1">
    <property type="nucleotide sequence ID" value="NZ_SLWS01000001.1"/>
</dbReference>
<keyword evidence="1" id="KW-0472">Membrane</keyword>
<dbReference type="Pfam" id="PF08044">
    <property type="entry name" value="DUF1707"/>
    <property type="match status" value="1"/>
</dbReference>
<feature type="transmembrane region" description="Helical" evidence="1">
    <location>
        <begin position="105"/>
        <end position="126"/>
    </location>
</feature>
<proteinExistence type="predicted"/>
<evidence type="ECO:0000313" key="3">
    <source>
        <dbReference type="EMBL" id="TCO65363.1"/>
    </source>
</evidence>
<feature type="domain" description="DUF1707" evidence="2">
    <location>
        <begin position="7"/>
        <end position="59"/>
    </location>
</feature>
<keyword evidence="1" id="KW-1133">Transmembrane helix</keyword>
<evidence type="ECO:0000256" key="1">
    <source>
        <dbReference type="SAM" id="Phobius"/>
    </source>
</evidence>
<dbReference type="InterPro" id="IPR012551">
    <property type="entry name" value="DUF1707_SHOCT-like"/>
</dbReference>
<accession>A0A4R2JXS1</accession>
<keyword evidence="4" id="KW-1185">Reference proteome</keyword>